<name>A0A0K6GXL8_9NEIS</name>
<organism evidence="2 3">
    <name type="scientific">Gulbenkiania indica</name>
    <dbReference type="NCBI Taxonomy" id="375574"/>
    <lineage>
        <taxon>Bacteria</taxon>
        <taxon>Pseudomonadati</taxon>
        <taxon>Pseudomonadota</taxon>
        <taxon>Betaproteobacteria</taxon>
        <taxon>Neisseriales</taxon>
        <taxon>Chromobacteriaceae</taxon>
        <taxon>Gulbenkiania</taxon>
    </lineage>
</organism>
<gene>
    <name evidence="2" type="ORF">Ga0061063_1684</name>
</gene>
<dbReference type="Gene3D" id="3.40.50.2000">
    <property type="entry name" value="Glycogen Phosphorylase B"/>
    <property type="match status" value="1"/>
</dbReference>
<accession>A0A0K6GXL8</accession>
<keyword evidence="3" id="KW-1185">Reference proteome</keyword>
<dbReference type="AlphaFoldDB" id="A0A0K6GXL8"/>
<dbReference type="OrthoDB" id="9775208at2"/>
<dbReference type="SUPFAM" id="SSF53756">
    <property type="entry name" value="UDP-Glycosyltransferase/glycogen phosphorylase"/>
    <property type="match status" value="1"/>
</dbReference>
<dbReference type="PANTHER" id="PTHR12526">
    <property type="entry name" value="GLYCOSYLTRANSFERASE"/>
    <property type="match status" value="1"/>
</dbReference>
<dbReference type="GO" id="GO:0016757">
    <property type="term" value="F:glycosyltransferase activity"/>
    <property type="evidence" value="ECO:0007669"/>
    <property type="project" value="InterPro"/>
</dbReference>
<dbReference type="EMBL" id="CYHA01000003">
    <property type="protein sequence ID" value="CUA83320.1"/>
    <property type="molecule type" value="Genomic_DNA"/>
</dbReference>
<reference evidence="3" key="1">
    <citation type="submission" date="2015-08" db="EMBL/GenBank/DDBJ databases">
        <authorList>
            <person name="Varghese N."/>
        </authorList>
    </citation>
    <scope>NUCLEOTIDE SEQUENCE [LARGE SCALE GENOMIC DNA]</scope>
    <source>
        <strain evidence="3">DSM 17901</strain>
    </source>
</reference>
<dbReference type="InterPro" id="IPR001296">
    <property type="entry name" value="Glyco_trans_1"/>
</dbReference>
<dbReference type="Proteomes" id="UP000243535">
    <property type="component" value="Unassembled WGS sequence"/>
</dbReference>
<dbReference type="PANTHER" id="PTHR12526:SF635">
    <property type="entry name" value="GLYCOSYL TRANSFERASE GROUP 1"/>
    <property type="match status" value="1"/>
</dbReference>
<keyword evidence="2" id="KW-0808">Transferase</keyword>
<dbReference type="Pfam" id="PF00534">
    <property type="entry name" value="Glycos_transf_1"/>
    <property type="match status" value="1"/>
</dbReference>
<dbReference type="RefSeq" id="WP_054286094.1">
    <property type="nucleotide sequence ID" value="NZ_CYHA01000003.1"/>
</dbReference>
<evidence type="ECO:0000259" key="1">
    <source>
        <dbReference type="Pfam" id="PF00534"/>
    </source>
</evidence>
<dbReference type="CDD" id="cd03801">
    <property type="entry name" value="GT4_PimA-like"/>
    <property type="match status" value="1"/>
</dbReference>
<feature type="domain" description="Glycosyl transferase family 1" evidence="1">
    <location>
        <begin position="171"/>
        <end position="323"/>
    </location>
</feature>
<dbReference type="STRING" id="375574.GCA_001418035_01475"/>
<sequence>MRVLVAANITPFLHGGADYHILGLVEALRRHGHEAELLRLPFVFQPEADIERLMDFCAATDLSAPNGQHIDTLISLQFPEFALRHPNHVAWVMHQHRAVYELYDEARADPTLAALRARITAFDNQALGAVKKRFANSQRVAARLSQFNGLEAEPLYHPPAGAERFHCAPAEPYIFYPSRFETLKRQSLLIEAARHMRSPLGILLAGEGGQLSACKALAERLGVGHRVRFLGRVSEAEKHAFYAHATVVFFGPFDEDYGYITLEAMLSSKPVVTCTDSGGPLEFVLDGETGCVVDPQPEALAEALDRLHADAGRTAAMGRAGRARYDSLGIGWGPVVARLLS</sequence>
<proteinExistence type="predicted"/>
<evidence type="ECO:0000313" key="3">
    <source>
        <dbReference type="Proteomes" id="UP000243535"/>
    </source>
</evidence>
<protein>
    <submittedName>
        <fullName evidence="2">Glycosyltransferase involved in cell wall bisynthesis</fullName>
    </submittedName>
</protein>
<evidence type="ECO:0000313" key="2">
    <source>
        <dbReference type="EMBL" id="CUA83320.1"/>
    </source>
</evidence>